<dbReference type="EMBL" id="CP036264">
    <property type="protein sequence ID" value="QEG02372.1"/>
    <property type="molecule type" value="Genomic_DNA"/>
</dbReference>
<dbReference type="Proteomes" id="UP000321353">
    <property type="component" value="Chromosome"/>
</dbReference>
<dbReference type="RefSeq" id="WP_147871326.1">
    <property type="nucleotide sequence ID" value="NZ_CP036264.1"/>
</dbReference>
<gene>
    <name evidence="1" type="ORF">Mal15_64930</name>
</gene>
<dbReference type="KEGG" id="smam:Mal15_64930"/>
<organism evidence="1 2">
    <name type="scientific">Stieleria maiorica</name>
    <dbReference type="NCBI Taxonomy" id="2795974"/>
    <lineage>
        <taxon>Bacteria</taxon>
        <taxon>Pseudomonadati</taxon>
        <taxon>Planctomycetota</taxon>
        <taxon>Planctomycetia</taxon>
        <taxon>Pirellulales</taxon>
        <taxon>Pirellulaceae</taxon>
        <taxon>Stieleria</taxon>
    </lineage>
</organism>
<protein>
    <submittedName>
        <fullName evidence="1">Uncharacterized protein</fullName>
    </submittedName>
</protein>
<keyword evidence="2" id="KW-1185">Reference proteome</keyword>
<accession>A0A5B9MLV6</accession>
<dbReference type="AlphaFoldDB" id="A0A5B9MLV6"/>
<reference evidence="1 2" key="1">
    <citation type="submission" date="2019-02" db="EMBL/GenBank/DDBJ databases">
        <title>Planctomycetal bacteria perform biofilm scaping via a novel small molecule.</title>
        <authorList>
            <person name="Jeske O."/>
            <person name="Boedeker C."/>
            <person name="Wiegand S."/>
            <person name="Breitling P."/>
            <person name="Kallscheuer N."/>
            <person name="Jogler M."/>
            <person name="Rohde M."/>
            <person name="Petersen J."/>
            <person name="Medema M.H."/>
            <person name="Surup F."/>
            <person name="Jogler C."/>
        </authorList>
    </citation>
    <scope>NUCLEOTIDE SEQUENCE [LARGE SCALE GENOMIC DNA]</scope>
    <source>
        <strain evidence="1 2">Mal15</strain>
    </source>
</reference>
<proteinExistence type="predicted"/>
<evidence type="ECO:0000313" key="2">
    <source>
        <dbReference type="Proteomes" id="UP000321353"/>
    </source>
</evidence>
<evidence type="ECO:0000313" key="1">
    <source>
        <dbReference type="EMBL" id="QEG02372.1"/>
    </source>
</evidence>
<name>A0A5B9MLV6_9BACT</name>
<sequence>METTTETNFATNVAARVAGEDIKPGDYVTALTEIYELPSFLWCCTSSTLAADEPVRSVYKARDAGQPSKVITVCLPFVYTKQARGGTAIFDIRKHQLVRLDRGTGRKVWKRLRKNLKKKRK</sequence>